<dbReference type="PROSITE" id="PS50880">
    <property type="entry name" value="TOPRIM"/>
    <property type="match status" value="1"/>
</dbReference>
<dbReference type="FunFam" id="3.90.980.10:FF:000001">
    <property type="entry name" value="DNA primase"/>
    <property type="match status" value="1"/>
</dbReference>
<keyword evidence="5 12" id="KW-0235">DNA replication</keyword>
<evidence type="ECO:0000313" key="16">
    <source>
        <dbReference type="EMBL" id="OOF41285.1"/>
    </source>
</evidence>
<gene>
    <name evidence="12" type="primary">dnaG</name>
    <name evidence="16" type="ORF">BKK50_08745</name>
</gene>
<keyword evidence="1 12" id="KW-0240">DNA-directed RNA polymerase</keyword>
<dbReference type="Pfam" id="PF08278">
    <property type="entry name" value="DnaG_DnaB_bind"/>
    <property type="match status" value="1"/>
</dbReference>
<dbReference type="InterPro" id="IPR034151">
    <property type="entry name" value="TOPRIM_DnaG_bac"/>
</dbReference>
<dbReference type="FunFam" id="3.40.1360.10:FF:000002">
    <property type="entry name" value="DNA primase"/>
    <property type="match status" value="1"/>
</dbReference>
<dbReference type="InterPro" id="IPR006171">
    <property type="entry name" value="TOPRIM_dom"/>
</dbReference>
<evidence type="ECO:0000313" key="17">
    <source>
        <dbReference type="Proteomes" id="UP000189433"/>
    </source>
</evidence>
<evidence type="ECO:0000256" key="10">
    <source>
        <dbReference type="ARBA" id="ARBA00023125"/>
    </source>
</evidence>
<evidence type="ECO:0000259" key="15">
    <source>
        <dbReference type="PROSITE" id="PS50880"/>
    </source>
</evidence>
<keyword evidence="2 12" id="KW-0639">Primosome</keyword>
<evidence type="ECO:0000256" key="13">
    <source>
        <dbReference type="PIRNR" id="PIRNR002811"/>
    </source>
</evidence>
<dbReference type="CDD" id="cd03364">
    <property type="entry name" value="TOPRIM_DnaG_primases"/>
    <property type="match status" value="1"/>
</dbReference>
<dbReference type="Pfam" id="PF08275">
    <property type="entry name" value="DNAG_N"/>
    <property type="match status" value="1"/>
</dbReference>
<dbReference type="SUPFAM" id="SSF117023">
    <property type="entry name" value="DNA primase DnaG, C-terminal domain"/>
    <property type="match status" value="1"/>
</dbReference>
<keyword evidence="7 12" id="KW-0863">Zinc-finger</keyword>
<evidence type="ECO:0000256" key="14">
    <source>
        <dbReference type="PIRSR" id="PIRSR002811-1"/>
    </source>
</evidence>
<evidence type="ECO:0000256" key="7">
    <source>
        <dbReference type="ARBA" id="ARBA00022771"/>
    </source>
</evidence>
<evidence type="ECO:0000256" key="4">
    <source>
        <dbReference type="ARBA" id="ARBA00022695"/>
    </source>
</evidence>
<comment type="cofactor">
    <cofactor evidence="12 13 14">
        <name>Zn(2+)</name>
        <dbReference type="ChEBI" id="CHEBI:29105"/>
    </cofactor>
    <text evidence="12 13 14">Binds 1 zinc ion per monomer.</text>
</comment>
<dbReference type="InterPro" id="IPR037068">
    <property type="entry name" value="DNA_primase_core_N_sf"/>
</dbReference>
<dbReference type="GO" id="GO:0003899">
    <property type="term" value="F:DNA-directed RNA polymerase activity"/>
    <property type="evidence" value="ECO:0007669"/>
    <property type="project" value="UniProtKB-UniRule"/>
</dbReference>
<dbReference type="Gene3D" id="3.40.1360.10">
    <property type="match status" value="1"/>
</dbReference>
<dbReference type="HAMAP" id="MF_00974">
    <property type="entry name" value="DNA_primase_DnaG"/>
    <property type="match status" value="1"/>
</dbReference>
<evidence type="ECO:0000256" key="9">
    <source>
        <dbReference type="ARBA" id="ARBA00022842"/>
    </source>
</evidence>
<keyword evidence="4 12" id="KW-0548">Nucleotidyltransferase</keyword>
<dbReference type="PANTHER" id="PTHR30313">
    <property type="entry name" value="DNA PRIMASE"/>
    <property type="match status" value="1"/>
</dbReference>
<dbReference type="Pfam" id="PF13155">
    <property type="entry name" value="Toprim_2"/>
    <property type="match status" value="1"/>
</dbReference>
<keyword evidence="17" id="KW-1185">Reference proteome</keyword>
<dbReference type="PANTHER" id="PTHR30313:SF2">
    <property type="entry name" value="DNA PRIMASE"/>
    <property type="match status" value="1"/>
</dbReference>
<keyword evidence="10 12" id="KW-0238">DNA-binding</keyword>
<comment type="subunit">
    <text evidence="12">Monomer. Interacts with DnaB.</text>
</comment>
<keyword evidence="3 12" id="KW-0808">Transferase</keyword>
<dbReference type="GO" id="GO:0008270">
    <property type="term" value="F:zinc ion binding"/>
    <property type="evidence" value="ECO:0007669"/>
    <property type="project" value="UniProtKB-UniRule"/>
</dbReference>
<keyword evidence="9" id="KW-0460">Magnesium</keyword>
<dbReference type="InterPro" id="IPR002694">
    <property type="entry name" value="Znf_CHC2"/>
</dbReference>
<dbReference type="GO" id="GO:0003677">
    <property type="term" value="F:DNA binding"/>
    <property type="evidence" value="ECO:0007669"/>
    <property type="project" value="UniProtKB-KW"/>
</dbReference>
<comment type="domain">
    <text evidence="12">Contains an N-terminal zinc-binding domain, a central core domain that contains the primase activity, and a C-terminal DnaB-binding domain.</text>
</comment>
<evidence type="ECO:0000256" key="1">
    <source>
        <dbReference type="ARBA" id="ARBA00022478"/>
    </source>
</evidence>
<dbReference type="Pfam" id="PF01807">
    <property type="entry name" value="Zn_ribbon_DnaG"/>
    <property type="match status" value="1"/>
</dbReference>
<dbReference type="GO" id="GO:0000428">
    <property type="term" value="C:DNA-directed RNA polymerase complex"/>
    <property type="evidence" value="ECO:0007669"/>
    <property type="project" value="UniProtKB-KW"/>
</dbReference>
<protein>
    <recommendedName>
        <fullName evidence="12 13">DNA primase</fullName>
        <ecNumber evidence="12">2.7.7.101</ecNumber>
    </recommendedName>
</protein>
<evidence type="ECO:0000256" key="5">
    <source>
        <dbReference type="ARBA" id="ARBA00022705"/>
    </source>
</evidence>
<dbReference type="Gene3D" id="3.90.580.10">
    <property type="entry name" value="Zinc finger, CHC2-type domain"/>
    <property type="match status" value="1"/>
</dbReference>
<dbReference type="FunFam" id="3.90.580.10:FF:000001">
    <property type="entry name" value="DNA primase"/>
    <property type="match status" value="1"/>
</dbReference>
<dbReference type="EC" id="2.7.7.101" evidence="12"/>
<dbReference type="PIRSF" id="PIRSF002811">
    <property type="entry name" value="DnaG"/>
    <property type="match status" value="1"/>
</dbReference>
<comment type="similarity">
    <text evidence="12 13">Belongs to the DnaG primase family.</text>
</comment>
<dbReference type="NCBIfam" id="TIGR01391">
    <property type="entry name" value="dnaG"/>
    <property type="match status" value="1"/>
</dbReference>
<dbReference type="InterPro" id="IPR050219">
    <property type="entry name" value="DnaG_primase"/>
</dbReference>
<dbReference type="SUPFAM" id="SSF57783">
    <property type="entry name" value="Zinc beta-ribbon"/>
    <property type="match status" value="1"/>
</dbReference>
<organism evidence="16 17">
    <name type="scientific">Rodentibacter rarus</name>
    <dbReference type="NCBI Taxonomy" id="1908260"/>
    <lineage>
        <taxon>Bacteria</taxon>
        <taxon>Pseudomonadati</taxon>
        <taxon>Pseudomonadota</taxon>
        <taxon>Gammaproteobacteria</taxon>
        <taxon>Pasteurellales</taxon>
        <taxon>Pasteurellaceae</taxon>
        <taxon>Rodentibacter</taxon>
    </lineage>
</organism>
<keyword evidence="11 12" id="KW-0804">Transcription</keyword>
<dbReference type="InterPro" id="IPR013173">
    <property type="entry name" value="DNA_primase_DnaG_DnaB-bd_dom"/>
</dbReference>
<evidence type="ECO:0000256" key="12">
    <source>
        <dbReference type="HAMAP-Rule" id="MF_00974"/>
    </source>
</evidence>
<dbReference type="InterPro" id="IPR013264">
    <property type="entry name" value="DNAG_N"/>
</dbReference>
<dbReference type="Pfam" id="PF10410">
    <property type="entry name" value="DnaB_bind"/>
    <property type="match status" value="1"/>
</dbReference>
<evidence type="ECO:0000256" key="11">
    <source>
        <dbReference type="ARBA" id="ARBA00023163"/>
    </source>
</evidence>
<dbReference type="EMBL" id="MLHJ01000090">
    <property type="protein sequence ID" value="OOF41285.1"/>
    <property type="molecule type" value="Genomic_DNA"/>
</dbReference>
<feature type="domain" description="Toprim" evidence="15">
    <location>
        <begin position="261"/>
        <end position="343"/>
    </location>
</feature>
<dbReference type="SUPFAM" id="SSF56731">
    <property type="entry name" value="DNA primase core"/>
    <property type="match status" value="1"/>
</dbReference>
<dbReference type="GO" id="GO:1990077">
    <property type="term" value="C:primosome complex"/>
    <property type="evidence" value="ECO:0007669"/>
    <property type="project" value="UniProtKB-KW"/>
</dbReference>
<proteinExistence type="inferred from homology"/>
<evidence type="ECO:0000256" key="2">
    <source>
        <dbReference type="ARBA" id="ARBA00022515"/>
    </source>
</evidence>
<accession>A0A1V3IJY0</accession>
<dbReference type="GO" id="GO:0005737">
    <property type="term" value="C:cytoplasm"/>
    <property type="evidence" value="ECO:0007669"/>
    <property type="project" value="TreeGrafter"/>
</dbReference>
<dbReference type="Gene3D" id="1.10.860.10">
    <property type="entry name" value="DNAb Helicase, Chain A"/>
    <property type="match status" value="1"/>
</dbReference>
<evidence type="ECO:0000256" key="6">
    <source>
        <dbReference type="ARBA" id="ARBA00022723"/>
    </source>
</evidence>
<evidence type="ECO:0000256" key="3">
    <source>
        <dbReference type="ARBA" id="ARBA00022679"/>
    </source>
</evidence>
<comment type="caution">
    <text evidence="16">The sequence shown here is derived from an EMBL/GenBank/DDBJ whole genome shotgun (WGS) entry which is preliminary data.</text>
</comment>
<keyword evidence="8 12" id="KW-0862">Zinc</keyword>
<dbReference type="Gene3D" id="1.20.50.20">
    <property type="entry name" value="DnaG, RNA polymerase domain, helical bundle"/>
    <property type="match status" value="1"/>
</dbReference>
<dbReference type="OrthoDB" id="9803773at2"/>
<reference evidence="16 17" key="1">
    <citation type="submission" date="2016-10" db="EMBL/GenBank/DDBJ databases">
        <title>Rodentibacter gen. nov. and new species.</title>
        <authorList>
            <person name="Christensen H."/>
        </authorList>
    </citation>
    <scope>NUCLEOTIDE SEQUENCE [LARGE SCALE GENOMIC DNA]</scope>
    <source>
        <strain evidence="16 17">CCUG17206</strain>
    </source>
</reference>
<feature type="zinc finger region" description="CHC2-type" evidence="12 14">
    <location>
        <begin position="40"/>
        <end position="64"/>
    </location>
</feature>
<dbReference type="AlphaFoldDB" id="A0A1V3IJY0"/>
<dbReference type="SMART" id="SM00400">
    <property type="entry name" value="ZnF_CHCC"/>
    <property type="match status" value="1"/>
</dbReference>
<dbReference type="RefSeq" id="WP_077417346.1">
    <property type="nucleotide sequence ID" value="NZ_MLHJ01000090.1"/>
</dbReference>
<dbReference type="SMART" id="SM00766">
    <property type="entry name" value="DnaG_DnaB_bind"/>
    <property type="match status" value="1"/>
</dbReference>
<dbReference type="InterPro" id="IPR036977">
    <property type="entry name" value="DNA_primase_Znf_CHC2"/>
</dbReference>
<name>A0A1V3IJY0_9PAST</name>
<dbReference type="STRING" id="1908260.BKK50_08745"/>
<sequence>MKGSIPRPFIDDLLTKSNIVDVVNARVKLKKAGRDYQACCPFHHEKTPSFTVSEKKQFYHCFGCGAHGNAISFLMDYDKLEFVEAIEELAAMAGLEVPYEKRANTANQHAQISYQTKRNLYELMKAIAMFYQAQLPFHIPAQHYLQQRGLSPDIIERFQIGFVPNSLDTVLRKFGINREEQQKLRDLGMLSQNERGNVYDKFRNRIMFPIRDKRGRTVAFGGRVLGDEKPKYLNSPETVTYHKGSELYGLYEALQSNDEPAKLLVVEGYMDVVALAQFGVNYAVASLGTSTTSEQIQLLFRSTEQVICCYDGDRAGRDAAWRALENALPYLEDGRQIKFIFLPDGEDPDTYIRQYGKEKFEEYIERAQSLTDFLFAHLSPQVDFSTKEGRGKLVALASPLIRQIPGEALRLSLRNTLAQKLGIFDESQLESLIPKHTTFPEPISRDSQSKMKQTPMRLVISLLLQNTHLVNRITEAGLMALRGEAGYDLLEKLTALCRSREGMTMGQILEHFRDTEYSRPLEILATWEHLLDDKEIINAFSQNYRRLNIQAIERDIAMLIAKERSEGLTEQEKQVLVTLISGKEEQKKQLVNPL</sequence>
<comment type="catalytic activity">
    <reaction evidence="12">
        <text>ssDNA + n NTP = ssDNA/pppN(pN)n-1 hybrid + (n-1) diphosphate.</text>
        <dbReference type="EC" id="2.7.7.101"/>
    </reaction>
</comment>
<dbReference type="SMART" id="SM00493">
    <property type="entry name" value="TOPRIM"/>
    <property type="match status" value="1"/>
</dbReference>
<dbReference type="InterPro" id="IPR006295">
    <property type="entry name" value="DNA_primase_DnaG"/>
</dbReference>
<dbReference type="GO" id="GO:0006269">
    <property type="term" value="P:DNA replication, synthesis of primer"/>
    <property type="evidence" value="ECO:0007669"/>
    <property type="project" value="UniProtKB-UniRule"/>
</dbReference>
<comment type="function">
    <text evidence="12 13">RNA polymerase that catalyzes the synthesis of short RNA molecules used as primers for DNA polymerase during DNA replication.</text>
</comment>
<dbReference type="InterPro" id="IPR019475">
    <property type="entry name" value="DNA_primase_DnaB-bd"/>
</dbReference>
<evidence type="ECO:0000256" key="8">
    <source>
        <dbReference type="ARBA" id="ARBA00022833"/>
    </source>
</evidence>
<dbReference type="Proteomes" id="UP000189433">
    <property type="component" value="Unassembled WGS sequence"/>
</dbReference>
<keyword evidence="6 12" id="KW-0479">Metal-binding</keyword>
<dbReference type="Gene3D" id="3.90.980.10">
    <property type="entry name" value="DNA primase, catalytic core, N-terminal domain"/>
    <property type="match status" value="1"/>
</dbReference>
<dbReference type="InterPro" id="IPR030846">
    <property type="entry name" value="DnaG_bac"/>
</dbReference>
<dbReference type="InterPro" id="IPR016136">
    <property type="entry name" value="DNA_helicase_N/primase_C"/>
</dbReference>